<gene>
    <name evidence="1" type="ORF">BECKLFY1418C_GA0070996_101335</name>
</gene>
<name>A0A450WDU1_9GAMM</name>
<protein>
    <submittedName>
        <fullName evidence="1">Uncharacterized protein</fullName>
    </submittedName>
</protein>
<proteinExistence type="predicted"/>
<evidence type="ECO:0000313" key="1">
    <source>
        <dbReference type="EMBL" id="VFK15200.1"/>
    </source>
</evidence>
<accession>A0A450WDU1</accession>
<sequence length="48" mass="5768">MTRLLISRLEFVYECSFYPPFCLTIEDNRSSVLKVSNYRKTFKEKTNV</sequence>
<dbReference type="EMBL" id="CAADFN010000013">
    <property type="protein sequence ID" value="VFK15200.1"/>
    <property type="molecule type" value="Genomic_DNA"/>
</dbReference>
<reference evidence="1" key="1">
    <citation type="submission" date="2019-02" db="EMBL/GenBank/DDBJ databases">
        <authorList>
            <person name="Gruber-Vodicka R. H."/>
            <person name="Seah K. B. B."/>
        </authorList>
    </citation>
    <scope>NUCLEOTIDE SEQUENCE</scope>
    <source>
        <strain evidence="1">BECK_BY7</strain>
    </source>
</reference>
<organism evidence="1">
    <name type="scientific">Candidatus Kentrum sp. LFY</name>
    <dbReference type="NCBI Taxonomy" id="2126342"/>
    <lineage>
        <taxon>Bacteria</taxon>
        <taxon>Pseudomonadati</taxon>
        <taxon>Pseudomonadota</taxon>
        <taxon>Gammaproteobacteria</taxon>
        <taxon>Candidatus Kentrum</taxon>
    </lineage>
</organism>
<dbReference type="AlphaFoldDB" id="A0A450WDU1"/>